<keyword evidence="5" id="KW-0411">Iron-sulfur</keyword>
<organism evidence="7 8">
    <name type="scientific">Ferrovibrio terrae</name>
    <dbReference type="NCBI Taxonomy" id="2594003"/>
    <lineage>
        <taxon>Bacteria</taxon>
        <taxon>Pseudomonadati</taxon>
        <taxon>Pseudomonadota</taxon>
        <taxon>Alphaproteobacteria</taxon>
        <taxon>Rhodospirillales</taxon>
        <taxon>Rhodospirillaceae</taxon>
        <taxon>Ferrovibrio</taxon>
    </lineage>
</organism>
<proteinExistence type="predicted"/>
<dbReference type="Gene3D" id="2.102.10.10">
    <property type="entry name" value="Rieske [2Fe-2S] iron-sulphur domain"/>
    <property type="match status" value="1"/>
</dbReference>
<evidence type="ECO:0000259" key="6">
    <source>
        <dbReference type="PROSITE" id="PS51296"/>
    </source>
</evidence>
<evidence type="ECO:0000256" key="2">
    <source>
        <dbReference type="ARBA" id="ARBA00022723"/>
    </source>
</evidence>
<gene>
    <name evidence="7" type="ORF">FNB15_09005</name>
</gene>
<dbReference type="OrthoDB" id="9800776at2"/>
<evidence type="ECO:0000313" key="8">
    <source>
        <dbReference type="Proteomes" id="UP000317496"/>
    </source>
</evidence>
<dbReference type="CDD" id="cd08878">
    <property type="entry name" value="RHO_alpha_C_DMO-like"/>
    <property type="match status" value="1"/>
</dbReference>
<dbReference type="EMBL" id="CP041636">
    <property type="protein sequence ID" value="QDO97392.1"/>
    <property type="molecule type" value="Genomic_DNA"/>
</dbReference>
<keyword evidence="3" id="KW-0560">Oxidoreductase</keyword>
<keyword evidence="7" id="KW-0223">Dioxygenase</keyword>
<keyword evidence="8" id="KW-1185">Reference proteome</keyword>
<feature type="domain" description="Rieske" evidence="6">
    <location>
        <begin position="27"/>
        <end position="133"/>
    </location>
</feature>
<dbReference type="RefSeq" id="WP_144068373.1">
    <property type="nucleotide sequence ID" value="NZ_CP041636.1"/>
</dbReference>
<dbReference type="PANTHER" id="PTHR21266:SF59">
    <property type="entry name" value="BLR4922 PROTEIN"/>
    <property type="match status" value="1"/>
</dbReference>
<protein>
    <submittedName>
        <fullName evidence="7">Aromatic ring-hydroxylating dioxygenase subunit alpha</fullName>
    </submittedName>
</protein>
<dbReference type="KEGG" id="fer:FNB15_09005"/>
<dbReference type="CDD" id="cd03479">
    <property type="entry name" value="Rieske_RO_Alpha_PhDO_like"/>
    <property type="match status" value="1"/>
</dbReference>
<dbReference type="AlphaFoldDB" id="A0A516H0T7"/>
<dbReference type="InterPro" id="IPR017941">
    <property type="entry name" value="Rieske_2Fe-2S"/>
</dbReference>
<evidence type="ECO:0000256" key="4">
    <source>
        <dbReference type="ARBA" id="ARBA00023004"/>
    </source>
</evidence>
<dbReference type="SUPFAM" id="SSF50022">
    <property type="entry name" value="ISP domain"/>
    <property type="match status" value="1"/>
</dbReference>
<evidence type="ECO:0000256" key="3">
    <source>
        <dbReference type="ARBA" id="ARBA00023002"/>
    </source>
</evidence>
<dbReference type="Gene3D" id="3.90.380.10">
    <property type="entry name" value="Naphthalene 1,2-dioxygenase Alpha Subunit, Chain A, domain 1"/>
    <property type="match status" value="1"/>
</dbReference>
<dbReference type="SUPFAM" id="SSF55961">
    <property type="entry name" value="Bet v1-like"/>
    <property type="match status" value="1"/>
</dbReference>
<keyword evidence="1" id="KW-0001">2Fe-2S</keyword>
<dbReference type="InterPro" id="IPR036922">
    <property type="entry name" value="Rieske_2Fe-2S_sf"/>
</dbReference>
<dbReference type="PANTHER" id="PTHR21266">
    <property type="entry name" value="IRON-SULFUR DOMAIN CONTAINING PROTEIN"/>
    <property type="match status" value="1"/>
</dbReference>
<evidence type="ECO:0000256" key="1">
    <source>
        <dbReference type="ARBA" id="ARBA00022714"/>
    </source>
</evidence>
<keyword evidence="4" id="KW-0408">Iron</keyword>
<dbReference type="InterPro" id="IPR050584">
    <property type="entry name" value="Cholesterol_7-desaturase"/>
</dbReference>
<keyword evidence="2" id="KW-0479">Metal-binding</keyword>
<sequence length="443" mass="50308">MTTHEQNMRMTRVGPGQPAGRLLRRYWQPVALIEELDDLRPVRPVKLMGQDFVLFRDEAGHFGLLDRDCPHRGADLAFGRPEDGGLRCPFHGWLFDVKGNCLQTPAEPENSKLCQRIKQKSYPVVLRSGILFAYLGEGEPPAFPDLDCFIAPDSHVFAFKGHIACNWLQALEVGIDPAHASFLHRFFEDEDPNANYGRQFRANSADSDMPMTQVLREFERPTIEIERTDYGMRLIALRELNEKSTHVRVTNLLFPQAFNIPLSAEMTITQWHVPVDDVNCYWFAIFTSFTGPVDKQQMRAQRLELYELPDYIPRKNKSNSYGFDPYEQKTRTFTGMGDDINVHDQWAVESQGAIQDRTREHLGSTDKGIINYRSMLMKAIDQAETGNEPPLMVLDAEAAKAIRGPVTIDGIAPTGAWQAYWREADARKRAAAPWRAPAVLAAE</sequence>
<dbReference type="GO" id="GO:0051213">
    <property type="term" value="F:dioxygenase activity"/>
    <property type="evidence" value="ECO:0007669"/>
    <property type="project" value="UniProtKB-KW"/>
</dbReference>
<accession>A0A516H0T7</accession>
<dbReference type="Pfam" id="PF19301">
    <property type="entry name" value="LigXa_C"/>
    <property type="match status" value="1"/>
</dbReference>
<dbReference type="PROSITE" id="PS51296">
    <property type="entry name" value="RIESKE"/>
    <property type="match status" value="1"/>
</dbReference>
<dbReference type="GO" id="GO:0051537">
    <property type="term" value="F:2 iron, 2 sulfur cluster binding"/>
    <property type="evidence" value="ECO:0007669"/>
    <property type="project" value="UniProtKB-KW"/>
</dbReference>
<dbReference type="GO" id="GO:0046872">
    <property type="term" value="F:metal ion binding"/>
    <property type="evidence" value="ECO:0007669"/>
    <property type="project" value="UniProtKB-KW"/>
</dbReference>
<evidence type="ECO:0000313" key="7">
    <source>
        <dbReference type="EMBL" id="QDO97392.1"/>
    </source>
</evidence>
<dbReference type="Proteomes" id="UP000317496">
    <property type="component" value="Chromosome"/>
</dbReference>
<reference evidence="7 8" key="1">
    <citation type="submission" date="2019-07" db="EMBL/GenBank/DDBJ databases">
        <title>Genome sequencing for Ferrovibrio sp. K5.</title>
        <authorList>
            <person name="Park S.-J."/>
        </authorList>
    </citation>
    <scope>NUCLEOTIDE SEQUENCE [LARGE SCALE GENOMIC DNA]</scope>
    <source>
        <strain evidence="7 8">K5</strain>
    </source>
</reference>
<dbReference type="Pfam" id="PF00355">
    <property type="entry name" value="Rieske"/>
    <property type="match status" value="1"/>
</dbReference>
<dbReference type="InterPro" id="IPR045623">
    <property type="entry name" value="LigXa_C"/>
</dbReference>
<evidence type="ECO:0000256" key="5">
    <source>
        <dbReference type="ARBA" id="ARBA00023014"/>
    </source>
</evidence>
<name>A0A516H0T7_9PROT</name>